<sequence>MSSAPDKRDQTMNQDQLLGLDESHLILVGRGPHRLTAATAAAFNDMQVAAAHAGFNLQAASSWRGFERQLAIWNGKWRGERPLLDANNQPLDALQLGETERLHAILHWSALPGTSRHHWGTDLDIYDPDCLPAGTRLALEPWEYEAGGWFADLREWLDDHMNDFGFFLPYAKGEQPDQGVAYEPWHLSFAPESDGLALDPAALALCLERADIEGKECILAHLDEILARYVTPAHHERRF</sequence>
<keyword evidence="2" id="KW-0645">Protease</keyword>
<dbReference type="Pfam" id="PF02557">
    <property type="entry name" value="VanY"/>
    <property type="match status" value="1"/>
</dbReference>
<evidence type="ECO:0000313" key="2">
    <source>
        <dbReference type="EMBL" id="BBQ32322.1"/>
    </source>
</evidence>
<evidence type="ECO:0000259" key="1">
    <source>
        <dbReference type="Pfam" id="PF02557"/>
    </source>
</evidence>
<protein>
    <submittedName>
        <fullName evidence="2">D-alanyl-D-alanine carboxypeptidase</fullName>
    </submittedName>
</protein>
<dbReference type="GO" id="GO:0004180">
    <property type="term" value="F:carboxypeptidase activity"/>
    <property type="evidence" value="ECO:0007669"/>
    <property type="project" value="UniProtKB-KW"/>
</dbReference>
<feature type="domain" description="D-alanyl-D-alanine carboxypeptidase-like core" evidence="1">
    <location>
        <begin position="33"/>
        <end position="191"/>
    </location>
</feature>
<reference evidence="2 3" key="1">
    <citation type="submission" date="2019-12" db="EMBL/GenBank/DDBJ databases">
        <title>complete genome sequences of Aeromonas caviae str. WP2-W18-ESBL-01 isolated from wastewater treatment plant effluent.</title>
        <authorList>
            <person name="Sekizuka T."/>
            <person name="Itokawa K."/>
            <person name="Yatsu K."/>
            <person name="Inamine Y."/>
            <person name="Kuroda M."/>
        </authorList>
    </citation>
    <scope>NUCLEOTIDE SEQUENCE [LARGE SCALE GENOMIC DNA]</scope>
    <source>
        <strain evidence="2 3">WP2-W18-ESBL-01</strain>
    </source>
</reference>
<dbReference type="GO" id="GO:0006508">
    <property type="term" value="P:proteolysis"/>
    <property type="evidence" value="ECO:0007669"/>
    <property type="project" value="InterPro"/>
</dbReference>
<dbReference type="CDD" id="cd14847">
    <property type="entry name" value="DD-carboxypeptidase_like"/>
    <property type="match status" value="1"/>
</dbReference>
<dbReference type="EMBL" id="AP021927">
    <property type="protein sequence ID" value="BBQ32322.1"/>
    <property type="molecule type" value="Genomic_DNA"/>
</dbReference>
<keyword evidence="2" id="KW-0378">Hydrolase</keyword>
<dbReference type="PANTHER" id="PTHR34385">
    <property type="entry name" value="D-ALANYL-D-ALANINE CARBOXYPEPTIDASE"/>
    <property type="match status" value="1"/>
</dbReference>
<proteinExistence type="predicted"/>
<dbReference type="PANTHER" id="PTHR34385:SF1">
    <property type="entry name" value="PEPTIDOGLYCAN L-ALANYL-D-GLUTAMATE ENDOPEPTIDASE CWLK"/>
    <property type="match status" value="1"/>
</dbReference>
<name>A0A6S4TFQ2_AERCA</name>
<organism evidence="2 3">
    <name type="scientific">Aeromonas caviae</name>
    <name type="common">Aeromonas punctata</name>
    <dbReference type="NCBI Taxonomy" id="648"/>
    <lineage>
        <taxon>Bacteria</taxon>
        <taxon>Pseudomonadati</taxon>
        <taxon>Pseudomonadota</taxon>
        <taxon>Gammaproteobacteria</taxon>
        <taxon>Aeromonadales</taxon>
        <taxon>Aeromonadaceae</taxon>
        <taxon>Aeromonas</taxon>
    </lineage>
</organism>
<dbReference type="InterPro" id="IPR009045">
    <property type="entry name" value="Zn_M74/Hedgehog-like"/>
</dbReference>
<gene>
    <name evidence="2" type="ORF">WP2W18E01_39040</name>
</gene>
<dbReference type="Gene3D" id="3.30.1380.10">
    <property type="match status" value="1"/>
</dbReference>
<accession>A0A6S4TFQ2</accession>
<dbReference type="SUPFAM" id="SSF55166">
    <property type="entry name" value="Hedgehog/DD-peptidase"/>
    <property type="match status" value="1"/>
</dbReference>
<dbReference type="Proteomes" id="UP000515756">
    <property type="component" value="Chromosome"/>
</dbReference>
<dbReference type="InterPro" id="IPR052179">
    <property type="entry name" value="DD-CPase-like"/>
</dbReference>
<keyword evidence="2" id="KW-0121">Carboxypeptidase</keyword>
<evidence type="ECO:0000313" key="3">
    <source>
        <dbReference type="Proteomes" id="UP000515756"/>
    </source>
</evidence>
<dbReference type="InterPro" id="IPR003709">
    <property type="entry name" value="VanY-like_core_dom"/>
</dbReference>
<dbReference type="AlphaFoldDB" id="A0A6S4TFQ2"/>